<feature type="transmembrane region" description="Helical" evidence="2">
    <location>
        <begin position="53"/>
        <end position="74"/>
    </location>
</feature>
<keyword evidence="2" id="KW-1133">Transmembrane helix</keyword>
<dbReference type="Proteomes" id="UP000308652">
    <property type="component" value="Unassembled WGS sequence"/>
</dbReference>
<keyword evidence="2" id="KW-0472">Membrane</keyword>
<feature type="transmembrane region" description="Helical" evidence="2">
    <location>
        <begin position="128"/>
        <end position="153"/>
    </location>
</feature>
<reference evidence="3 4" key="1">
    <citation type="journal article" date="2019" name="Nat. Ecol. Evol.">
        <title>Megaphylogeny resolves global patterns of mushroom evolution.</title>
        <authorList>
            <person name="Varga T."/>
            <person name="Krizsan K."/>
            <person name="Foldi C."/>
            <person name="Dima B."/>
            <person name="Sanchez-Garcia M."/>
            <person name="Sanchez-Ramirez S."/>
            <person name="Szollosi G.J."/>
            <person name="Szarkandi J.G."/>
            <person name="Papp V."/>
            <person name="Albert L."/>
            <person name="Andreopoulos W."/>
            <person name="Angelini C."/>
            <person name="Antonin V."/>
            <person name="Barry K.W."/>
            <person name="Bougher N.L."/>
            <person name="Buchanan P."/>
            <person name="Buyck B."/>
            <person name="Bense V."/>
            <person name="Catcheside P."/>
            <person name="Chovatia M."/>
            <person name="Cooper J."/>
            <person name="Damon W."/>
            <person name="Desjardin D."/>
            <person name="Finy P."/>
            <person name="Geml J."/>
            <person name="Haridas S."/>
            <person name="Hughes K."/>
            <person name="Justo A."/>
            <person name="Karasinski D."/>
            <person name="Kautmanova I."/>
            <person name="Kiss B."/>
            <person name="Kocsube S."/>
            <person name="Kotiranta H."/>
            <person name="LaButti K.M."/>
            <person name="Lechner B.E."/>
            <person name="Liimatainen K."/>
            <person name="Lipzen A."/>
            <person name="Lukacs Z."/>
            <person name="Mihaltcheva S."/>
            <person name="Morgado L.N."/>
            <person name="Niskanen T."/>
            <person name="Noordeloos M.E."/>
            <person name="Ohm R.A."/>
            <person name="Ortiz-Santana B."/>
            <person name="Ovrebo C."/>
            <person name="Racz N."/>
            <person name="Riley R."/>
            <person name="Savchenko A."/>
            <person name="Shiryaev A."/>
            <person name="Soop K."/>
            <person name="Spirin V."/>
            <person name="Szebenyi C."/>
            <person name="Tomsovsky M."/>
            <person name="Tulloss R.E."/>
            <person name="Uehling J."/>
            <person name="Grigoriev I.V."/>
            <person name="Vagvolgyi C."/>
            <person name="Papp T."/>
            <person name="Martin F.M."/>
            <person name="Miettinen O."/>
            <person name="Hibbett D.S."/>
            <person name="Nagy L.G."/>
        </authorList>
    </citation>
    <scope>NUCLEOTIDE SEQUENCE [LARGE SCALE GENOMIC DNA]</scope>
    <source>
        <strain evidence="3 4">CBS 166.37</strain>
    </source>
</reference>
<dbReference type="STRING" id="68775.A0A5C3M1P5"/>
<dbReference type="OrthoDB" id="3038990at2759"/>
<accession>A0A5C3M1P5</accession>
<evidence type="ECO:0000313" key="4">
    <source>
        <dbReference type="Proteomes" id="UP000308652"/>
    </source>
</evidence>
<feature type="transmembrane region" description="Helical" evidence="2">
    <location>
        <begin position="86"/>
        <end position="108"/>
    </location>
</feature>
<evidence type="ECO:0000313" key="3">
    <source>
        <dbReference type="EMBL" id="TFK38697.1"/>
    </source>
</evidence>
<feature type="region of interest" description="Disordered" evidence="1">
    <location>
        <begin position="259"/>
        <end position="287"/>
    </location>
</feature>
<feature type="transmembrane region" description="Helical" evidence="2">
    <location>
        <begin position="27"/>
        <end position="47"/>
    </location>
</feature>
<keyword evidence="2" id="KW-0812">Transmembrane</keyword>
<evidence type="ECO:0000256" key="1">
    <source>
        <dbReference type="SAM" id="MobiDB-lite"/>
    </source>
</evidence>
<keyword evidence="4" id="KW-1185">Reference proteome</keyword>
<sequence length="287" mass="31880">MFIWDTVINLDDDYQLLFKHKIRLPTVVYYLSRLAITLACILASLVFQSECPLLAIICVSIVLTVSMTSMLFLLRVKAVYHDSKVAVCLFVFLWLVVLGVSILTPVGLSWTNVGTTQHCNAAAPGNAKYIQCLAIVLLINDTIVFLAISYRVLKFPLIDYSLKSWAKVFFDKGSLPIVSHLLLQSGQYYYLISSCIHILFLVFDLLPGFNAYHGIGIYNTPLLINNVMACIVFRQVKFGLITHDGSSLSNIEFNVPSSNPTGGTLQSHRADQPSQDPVSSLKPQSRG</sequence>
<proteinExistence type="predicted"/>
<protein>
    <submittedName>
        <fullName evidence="3">Uncharacterized protein</fullName>
    </submittedName>
</protein>
<feature type="transmembrane region" description="Helical" evidence="2">
    <location>
        <begin position="215"/>
        <end position="233"/>
    </location>
</feature>
<feature type="transmembrane region" description="Helical" evidence="2">
    <location>
        <begin position="188"/>
        <end position="209"/>
    </location>
</feature>
<organism evidence="3 4">
    <name type="scientific">Crucibulum laeve</name>
    <dbReference type="NCBI Taxonomy" id="68775"/>
    <lineage>
        <taxon>Eukaryota</taxon>
        <taxon>Fungi</taxon>
        <taxon>Dikarya</taxon>
        <taxon>Basidiomycota</taxon>
        <taxon>Agaricomycotina</taxon>
        <taxon>Agaricomycetes</taxon>
        <taxon>Agaricomycetidae</taxon>
        <taxon>Agaricales</taxon>
        <taxon>Agaricineae</taxon>
        <taxon>Nidulariaceae</taxon>
        <taxon>Crucibulum</taxon>
    </lineage>
</organism>
<evidence type="ECO:0000256" key="2">
    <source>
        <dbReference type="SAM" id="Phobius"/>
    </source>
</evidence>
<name>A0A5C3M1P5_9AGAR</name>
<gene>
    <name evidence="3" type="ORF">BDQ12DRAFT_605428</name>
</gene>
<dbReference type="EMBL" id="ML213602">
    <property type="protein sequence ID" value="TFK38697.1"/>
    <property type="molecule type" value="Genomic_DNA"/>
</dbReference>
<dbReference type="AlphaFoldDB" id="A0A5C3M1P5"/>